<feature type="region of interest" description="Disordered" evidence="1">
    <location>
        <begin position="31"/>
        <end position="53"/>
    </location>
</feature>
<dbReference type="GO" id="GO:0046983">
    <property type="term" value="F:protein dimerization activity"/>
    <property type="evidence" value="ECO:0007669"/>
    <property type="project" value="InterPro"/>
</dbReference>
<dbReference type="PANTHER" id="PTHR45749">
    <property type="match status" value="1"/>
</dbReference>
<dbReference type="Proteomes" id="UP000327493">
    <property type="component" value="Chromosome 12"/>
</dbReference>
<reference evidence="3 4" key="1">
    <citation type="submission" date="2019-08" db="EMBL/GenBank/DDBJ databases">
        <title>A chromosome-level genome assembly, high-density linkage maps, and genome scans reveal the genomic architecture of hybrid incompatibilities underlying speciation via character displacement in darters (Percidae: Etheostominae).</title>
        <authorList>
            <person name="Moran R.L."/>
            <person name="Catchen J.M."/>
            <person name="Fuller R.C."/>
        </authorList>
    </citation>
    <scope>NUCLEOTIDE SEQUENCE [LARGE SCALE GENOMIC DNA]</scope>
    <source>
        <strain evidence="3">EspeVRDwgs_2016</strain>
        <tissue evidence="3">Muscle</tissue>
    </source>
</reference>
<comment type="caution">
    <text evidence="3">The sequence shown here is derived from an EMBL/GenBank/DDBJ whole genome shotgun (WGS) entry which is preliminary data.</text>
</comment>
<organism evidence="3 4">
    <name type="scientific">Etheostoma spectabile</name>
    <name type="common">orangethroat darter</name>
    <dbReference type="NCBI Taxonomy" id="54343"/>
    <lineage>
        <taxon>Eukaryota</taxon>
        <taxon>Metazoa</taxon>
        <taxon>Chordata</taxon>
        <taxon>Craniata</taxon>
        <taxon>Vertebrata</taxon>
        <taxon>Euteleostomi</taxon>
        <taxon>Actinopterygii</taxon>
        <taxon>Neopterygii</taxon>
        <taxon>Teleostei</taxon>
        <taxon>Neoteleostei</taxon>
        <taxon>Acanthomorphata</taxon>
        <taxon>Eupercaria</taxon>
        <taxon>Perciformes</taxon>
        <taxon>Percoidei</taxon>
        <taxon>Percidae</taxon>
        <taxon>Etheostomatinae</taxon>
        <taxon>Etheostoma</taxon>
    </lineage>
</organism>
<evidence type="ECO:0000313" key="3">
    <source>
        <dbReference type="EMBL" id="KAA8587759.1"/>
    </source>
</evidence>
<evidence type="ECO:0000259" key="2">
    <source>
        <dbReference type="Pfam" id="PF05699"/>
    </source>
</evidence>
<feature type="compositionally biased region" description="Basic and acidic residues" evidence="1">
    <location>
        <begin position="31"/>
        <end position="45"/>
    </location>
</feature>
<dbReference type="InterPro" id="IPR008906">
    <property type="entry name" value="HATC_C_dom"/>
</dbReference>
<dbReference type="AlphaFoldDB" id="A0A5J5D2L9"/>
<protein>
    <recommendedName>
        <fullName evidence="2">HAT C-terminal dimerisation domain-containing protein</fullName>
    </recommendedName>
</protein>
<feature type="domain" description="HAT C-terminal dimerisation" evidence="2">
    <location>
        <begin position="191"/>
        <end position="243"/>
    </location>
</feature>
<sequence>MPHEQLEFQLKYISVLGMNLSNLDLDSLDRQSHQAEGHRQQEESGLRSPTNESSDKLTYCFAKVILRFSPCNGCGTEQLGKCRAFSQQDPERLDAEGYLVCDTILGHCRGHFSFTNHLVGATLLEGDRFVEYCSEFPEEALNTTLKAYPMLNGTKLKTEFTLICSKEEFKSYCGALDLFQFYMDNNLSEVFSETVILLKIIITTPMTTAEAETCFSTLKRVKPFLRNTMTQERLNTFDTLSMEKGLLLALAFVLYRCLFLLVNICAQGPRVEPPFSSANHRH</sequence>
<evidence type="ECO:0000256" key="1">
    <source>
        <dbReference type="SAM" id="MobiDB-lite"/>
    </source>
</evidence>
<dbReference type="PANTHER" id="PTHR45749:SF37">
    <property type="entry name" value="OS05G0311600 PROTEIN"/>
    <property type="match status" value="1"/>
</dbReference>
<dbReference type="EMBL" id="VOFY01000012">
    <property type="protein sequence ID" value="KAA8587759.1"/>
    <property type="molecule type" value="Genomic_DNA"/>
</dbReference>
<evidence type="ECO:0000313" key="4">
    <source>
        <dbReference type="Proteomes" id="UP000327493"/>
    </source>
</evidence>
<name>A0A5J5D2L9_9PERO</name>
<proteinExistence type="predicted"/>
<dbReference type="Pfam" id="PF05699">
    <property type="entry name" value="Dimer_Tnp_hAT"/>
    <property type="match status" value="1"/>
</dbReference>
<accession>A0A5J5D2L9</accession>
<keyword evidence="4" id="KW-1185">Reference proteome</keyword>
<gene>
    <name evidence="3" type="ORF">FQN60_016621</name>
</gene>